<evidence type="ECO:0000259" key="6">
    <source>
        <dbReference type="SMART" id="SM00479"/>
    </source>
</evidence>
<keyword evidence="3" id="KW-0378">Hydrolase</keyword>
<dbReference type="InterPro" id="IPR013520">
    <property type="entry name" value="Ribonucl_H"/>
</dbReference>
<dbReference type="EC" id="2.7.7.7" evidence="1"/>
<dbReference type="PANTHER" id="PTHR30231">
    <property type="entry name" value="DNA POLYMERASE III SUBUNIT EPSILON"/>
    <property type="match status" value="1"/>
</dbReference>
<dbReference type="InterPro" id="IPR036397">
    <property type="entry name" value="RNaseH_sf"/>
</dbReference>
<dbReference type="GO" id="GO:0005829">
    <property type="term" value="C:cytosol"/>
    <property type="evidence" value="ECO:0007669"/>
    <property type="project" value="TreeGrafter"/>
</dbReference>
<dbReference type="NCBIfam" id="TIGR00573">
    <property type="entry name" value="dnaq"/>
    <property type="match status" value="1"/>
</dbReference>
<evidence type="ECO:0000256" key="4">
    <source>
        <dbReference type="ARBA" id="ARBA00022839"/>
    </source>
</evidence>
<organism evidence="8 9">
    <name type="scientific">Pseudoalteromonas carrageenovora IAM 12662</name>
    <dbReference type="NCBI Taxonomy" id="1314868"/>
    <lineage>
        <taxon>Bacteria</taxon>
        <taxon>Pseudomonadati</taxon>
        <taxon>Pseudomonadota</taxon>
        <taxon>Gammaproteobacteria</taxon>
        <taxon>Alteromonadales</taxon>
        <taxon>Pseudoalteromonadaceae</taxon>
        <taxon>Pseudoalteromonas</taxon>
    </lineage>
</organism>
<dbReference type="Gene3D" id="3.30.420.10">
    <property type="entry name" value="Ribonuclease H-like superfamily/Ribonuclease H"/>
    <property type="match status" value="1"/>
</dbReference>
<dbReference type="EMBL" id="AQGW01000018">
    <property type="protein sequence ID" value="MBE0382225.1"/>
    <property type="molecule type" value="Genomic_DNA"/>
</dbReference>
<dbReference type="InterPro" id="IPR006054">
    <property type="entry name" value="DnaQ"/>
</dbReference>
<dbReference type="GO" id="GO:0006260">
    <property type="term" value="P:DNA replication"/>
    <property type="evidence" value="ECO:0007669"/>
    <property type="project" value="InterPro"/>
</dbReference>
<evidence type="ECO:0000313" key="9">
    <source>
        <dbReference type="Proteomes" id="UP000238288"/>
    </source>
</evidence>
<dbReference type="AlphaFoldDB" id="A0A2K4X6V7"/>
<dbReference type="PANTHER" id="PTHR30231:SF4">
    <property type="entry name" value="PROTEIN NEN2"/>
    <property type="match status" value="1"/>
</dbReference>
<evidence type="ECO:0000313" key="7">
    <source>
        <dbReference type="EMBL" id="MBE0382225.1"/>
    </source>
</evidence>
<reference evidence="8 9" key="2">
    <citation type="submission" date="2017-11" db="EMBL/GenBank/DDBJ databases">
        <authorList>
            <person name="Han C.G."/>
        </authorList>
    </citation>
    <scope>NUCLEOTIDE SEQUENCE [LARGE SCALE GENOMIC DNA]</scope>
    <source>
        <strain evidence="9">ATCC 43555</strain>
        <strain evidence="8">ATCC43555</strain>
    </source>
</reference>
<reference evidence="7 10" key="1">
    <citation type="submission" date="2015-06" db="EMBL/GenBank/DDBJ databases">
        <title>Genome sequence of Pseudoalteromonas carrageenovora.</title>
        <authorList>
            <person name="Xie B.-B."/>
            <person name="Rong J.-C."/>
            <person name="Qin Q.-L."/>
            <person name="Zhang Y.-Z."/>
        </authorList>
    </citation>
    <scope>NUCLEOTIDE SEQUENCE [LARGE SCALE GENOMIC DNA]</scope>
    <source>
        <strain evidence="7 10">IAM 12662</strain>
    </source>
</reference>
<dbReference type="Proteomes" id="UP000615003">
    <property type="component" value="Unassembled WGS sequence"/>
</dbReference>
<dbReference type="GeneID" id="93662662"/>
<evidence type="ECO:0000256" key="5">
    <source>
        <dbReference type="ARBA" id="ARBA00049244"/>
    </source>
</evidence>
<evidence type="ECO:0000313" key="8">
    <source>
        <dbReference type="EMBL" id="SOU40019.1"/>
    </source>
</evidence>
<dbReference type="GO" id="GO:0003887">
    <property type="term" value="F:DNA-directed DNA polymerase activity"/>
    <property type="evidence" value="ECO:0007669"/>
    <property type="project" value="UniProtKB-EC"/>
</dbReference>
<protein>
    <recommendedName>
        <fullName evidence="1">DNA-directed DNA polymerase</fullName>
        <ecNumber evidence="1">2.7.7.7</ecNumber>
    </recommendedName>
</protein>
<gene>
    <name evidence="7" type="primary">dnaQ</name>
    <name evidence="8" type="ORF">PCAR9_A20448</name>
    <name evidence="7" type="ORF">PCARR_a0516</name>
</gene>
<evidence type="ECO:0000313" key="10">
    <source>
        <dbReference type="Proteomes" id="UP000615003"/>
    </source>
</evidence>
<evidence type="ECO:0000256" key="3">
    <source>
        <dbReference type="ARBA" id="ARBA00022801"/>
    </source>
</evidence>
<keyword evidence="10" id="KW-1185">Reference proteome</keyword>
<dbReference type="RefSeq" id="WP_104642102.1">
    <property type="nucleotide sequence ID" value="NZ_AQGW01000018.1"/>
</dbReference>
<proteinExistence type="predicted"/>
<comment type="catalytic activity">
    <reaction evidence="5">
        <text>DNA(n) + a 2'-deoxyribonucleoside 5'-triphosphate = DNA(n+1) + diphosphate</text>
        <dbReference type="Rhea" id="RHEA:22508"/>
        <dbReference type="Rhea" id="RHEA-COMP:17339"/>
        <dbReference type="Rhea" id="RHEA-COMP:17340"/>
        <dbReference type="ChEBI" id="CHEBI:33019"/>
        <dbReference type="ChEBI" id="CHEBI:61560"/>
        <dbReference type="ChEBI" id="CHEBI:173112"/>
        <dbReference type="EC" id="2.7.7.7"/>
    </reaction>
</comment>
<dbReference type="Proteomes" id="UP000238288">
    <property type="component" value="Chromosome PCAR9a"/>
</dbReference>
<dbReference type="OrthoDB" id="5497329at2"/>
<keyword evidence="4" id="KW-0269">Exonuclease</keyword>
<feature type="domain" description="Exonuclease" evidence="6">
    <location>
        <begin position="24"/>
        <end position="197"/>
    </location>
</feature>
<dbReference type="SMART" id="SM00479">
    <property type="entry name" value="EXOIII"/>
    <property type="match status" value="1"/>
</dbReference>
<evidence type="ECO:0000256" key="1">
    <source>
        <dbReference type="ARBA" id="ARBA00012417"/>
    </source>
</evidence>
<accession>A0A2K4X6V7</accession>
<evidence type="ECO:0000256" key="2">
    <source>
        <dbReference type="ARBA" id="ARBA00022722"/>
    </source>
</evidence>
<dbReference type="GO" id="GO:0008408">
    <property type="term" value="F:3'-5' exonuclease activity"/>
    <property type="evidence" value="ECO:0007669"/>
    <property type="project" value="TreeGrafter"/>
</dbReference>
<dbReference type="EMBL" id="LT965928">
    <property type="protein sequence ID" value="SOU40019.1"/>
    <property type="molecule type" value="Genomic_DNA"/>
</dbReference>
<name>A0A2K4X6V7_PSEVC</name>
<dbReference type="SUPFAM" id="SSF53098">
    <property type="entry name" value="Ribonuclease H-like"/>
    <property type="match status" value="1"/>
</dbReference>
<dbReference type="InterPro" id="IPR012337">
    <property type="entry name" value="RNaseH-like_sf"/>
</dbReference>
<sequence>MVKKLLSEYFKKRNLLSQNALTQRYLVIDLELTGLDAKQHEIVSVAWVVIDNQCIKMSESKHLVNKDVKSLEQSPVYHGINDDTLAKGQSLTSILAQLSSHFSDCILVFHNAMLDWGFLKVALKSANINIQPKLILDTLHIEQKRLINHSCDIKQDDLTLSACRTRYELPSYHCHHALTDAQATAELLLAQCHQISRGKELQLRSII</sequence>
<dbReference type="GO" id="GO:0003677">
    <property type="term" value="F:DNA binding"/>
    <property type="evidence" value="ECO:0007669"/>
    <property type="project" value="InterPro"/>
</dbReference>
<dbReference type="Pfam" id="PF00929">
    <property type="entry name" value="RNase_T"/>
    <property type="match status" value="1"/>
</dbReference>
<dbReference type="CDD" id="cd06127">
    <property type="entry name" value="DEDDh"/>
    <property type="match status" value="1"/>
</dbReference>
<keyword evidence="2" id="KW-0540">Nuclease</keyword>